<reference evidence="3" key="2">
    <citation type="submission" date="2020-09" db="EMBL/GenBank/DDBJ databases">
        <title>Reference genome assembly for Australian Ascochyta lentis isolate Al4.</title>
        <authorList>
            <person name="Lee R.C."/>
            <person name="Farfan-Caceres L.M."/>
            <person name="Debler J.W."/>
            <person name="Williams A.H."/>
            <person name="Henares B.M."/>
        </authorList>
    </citation>
    <scope>NUCLEOTIDE SEQUENCE</scope>
    <source>
        <strain evidence="3">Al4</strain>
    </source>
</reference>
<evidence type="ECO:0000313" key="3">
    <source>
        <dbReference type="EMBL" id="KAF9692340.1"/>
    </source>
</evidence>
<accession>A0A8H7ITH4</accession>
<dbReference type="OrthoDB" id="3801590at2759"/>
<evidence type="ECO:0000256" key="2">
    <source>
        <dbReference type="SAM" id="SignalP"/>
    </source>
</evidence>
<dbReference type="AlphaFoldDB" id="A0A8H7ITH4"/>
<sequence length="371" mass="39145">MIIPLFTAVLAVQPAFAALIVRHEGYGNNSSTHLNTKNTTTSTYPKTFNSTAPSHVQPSSNITETIHIIKTVTTTLSSSGFGSNPPYSFPNATSTTRCATYESDIHGPSLFSSIHAYPTSTPHSSTTAPWNDLWPIHWPASRESNSSAAASSTPVIRSNWSVALPSTTPGSGIPIPTARPDQSVERSSTAVEIVPVITMTTLTPSQAPVAPAQSVYSTSGILNVSSASAGVLDPVYFSPTDTQTSTIHVTVTVSTPTLVSTSSSLEESMMLEVTSTLVETVTLPFSIPQSSHTSNSLQMSVPSSELGAYTTVLSADPRCPYPFPGVYCGELKTLVTETRSERTSEITAPSSKSGGEMSKESGWCPYPGQVC</sequence>
<keyword evidence="4" id="KW-1185">Reference proteome</keyword>
<gene>
    <name evidence="3" type="ORF">EKO04_009715</name>
</gene>
<proteinExistence type="predicted"/>
<dbReference type="Proteomes" id="UP000651452">
    <property type="component" value="Unassembled WGS sequence"/>
</dbReference>
<feature type="chain" id="PRO_5034609827" evidence="2">
    <location>
        <begin position="18"/>
        <end position="371"/>
    </location>
</feature>
<evidence type="ECO:0000256" key="1">
    <source>
        <dbReference type="SAM" id="MobiDB-lite"/>
    </source>
</evidence>
<dbReference type="EMBL" id="RZGK01000018">
    <property type="protein sequence ID" value="KAF9692340.1"/>
    <property type="molecule type" value="Genomic_DNA"/>
</dbReference>
<feature type="region of interest" description="Disordered" evidence="1">
    <location>
        <begin position="338"/>
        <end position="371"/>
    </location>
</feature>
<feature type="compositionally biased region" description="Low complexity" evidence="1">
    <location>
        <begin position="350"/>
        <end position="362"/>
    </location>
</feature>
<organism evidence="3 4">
    <name type="scientific">Ascochyta lentis</name>
    <dbReference type="NCBI Taxonomy" id="205686"/>
    <lineage>
        <taxon>Eukaryota</taxon>
        <taxon>Fungi</taxon>
        <taxon>Dikarya</taxon>
        <taxon>Ascomycota</taxon>
        <taxon>Pezizomycotina</taxon>
        <taxon>Dothideomycetes</taxon>
        <taxon>Pleosporomycetidae</taxon>
        <taxon>Pleosporales</taxon>
        <taxon>Pleosporineae</taxon>
        <taxon>Didymellaceae</taxon>
        <taxon>Ascochyta</taxon>
    </lineage>
</organism>
<reference evidence="3" key="1">
    <citation type="submission" date="2018-12" db="EMBL/GenBank/DDBJ databases">
        <authorList>
            <person name="Syme R.A."/>
            <person name="Farfan-Caceres L."/>
            <person name="Lichtenzveig J."/>
        </authorList>
    </citation>
    <scope>NUCLEOTIDE SEQUENCE</scope>
    <source>
        <strain evidence="3">Al4</strain>
    </source>
</reference>
<keyword evidence="2" id="KW-0732">Signal</keyword>
<name>A0A8H7ITH4_9PLEO</name>
<feature type="signal peptide" evidence="2">
    <location>
        <begin position="1"/>
        <end position="17"/>
    </location>
</feature>
<evidence type="ECO:0000313" key="4">
    <source>
        <dbReference type="Proteomes" id="UP000651452"/>
    </source>
</evidence>
<protein>
    <submittedName>
        <fullName evidence="3">Uncharacterized protein</fullName>
    </submittedName>
</protein>
<comment type="caution">
    <text evidence="3">The sequence shown here is derived from an EMBL/GenBank/DDBJ whole genome shotgun (WGS) entry which is preliminary data.</text>
</comment>